<dbReference type="Pfam" id="PF19992">
    <property type="entry name" value="DUF6427"/>
    <property type="match status" value="1"/>
</dbReference>
<organism evidence="2 3">
    <name type="scientific">Polaribacter porphyrae</name>
    <dbReference type="NCBI Taxonomy" id="1137780"/>
    <lineage>
        <taxon>Bacteria</taxon>
        <taxon>Pseudomonadati</taxon>
        <taxon>Bacteroidota</taxon>
        <taxon>Flavobacteriia</taxon>
        <taxon>Flavobacteriales</taxon>
        <taxon>Flavobacteriaceae</taxon>
    </lineage>
</organism>
<feature type="transmembrane region" description="Helical" evidence="1">
    <location>
        <begin position="241"/>
        <end position="258"/>
    </location>
</feature>
<feature type="transmembrane region" description="Helical" evidence="1">
    <location>
        <begin position="126"/>
        <end position="151"/>
    </location>
</feature>
<dbReference type="AlphaFoldDB" id="A0A2S7WQS8"/>
<feature type="transmembrane region" description="Helical" evidence="1">
    <location>
        <begin position="289"/>
        <end position="307"/>
    </location>
</feature>
<feature type="transmembrane region" description="Helical" evidence="1">
    <location>
        <begin position="211"/>
        <end position="229"/>
    </location>
</feature>
<comment type="caution">
    <text evidence="2">The sequence shown here is derived from an EMBL/GenBank/DDBJ whole genome shotgun (WGS) entry which is preliminary data.</text>
</comment>
<feature type="transmembrane region" description="Helical" evidence="1">
    <location>
        <begin position="157"/>
        <end position="182"/>
    </location>
</feature>
<dbReference type="EMBL" id="MSCN01000001">
    <property type="protein sequence ID" value="PQJ79943.1"/>
    <property type="molecule type" value="Genomic_DNA"/>
</dbReference>
<proteinExistence type="predicted"/>
<feature type="transmembrane region" description="Helical" evidence="1">
    <location>
        <begin position="37"/>
        <end position="63"/>
    </location>
</feature>
<evidence type="ECO:0000256" key="1">
    <source>
        <dbReference type="SAM" id="Phobius"/>
    </source>
</evidence>
<accession>A0A2S7WQS8</accession>
<keyword evidence="1" id="KW-0472">Membrane</keyword>
<dbReference type="Proteomes" id="UP000238882">
    <property type="component" value="Unassembled WGS sequence"/>
</dbReference>
<dbReference type="InterPro" id="IPR045625">
    <property type="entry name" value="DUF6427"/>
</dbReference>
<feature type="transmembrane region" description="Helical" evidence="1">
    <location>
        <begin position="12"/>
        <end position="31"/>
    </location>
</feature>
<keyword evidence="1" id="KW-1133">Transmembrane helix</keyword>
<evidence type="ECO:0008006" key="4">
    <source>
        <dbReference type="Google" id="ProtNLM"/>
    </source>
</evidence>
<dbReference type="OrthoDB" id="1439867at2"/>
<keyword evidence="1" id="KW-0812">Transmembrane</keyword>
<keyword evidence="3" id="KW-1185">Reference proteome</keyword>
<evidence type="ECO:0000313" key="3">
    <source>
        <dbReference type="Proteomes" id="UP000238882"/>
    </source>
</evidence>
<sequence>MLANFLDKSKPIIFIGLLIFFGINFCIVTYFTFFKEIFVVSAFTEVLLFLLLLLSSFFFYNFIRTKNKLTLDNSYGYFVFTLFVICLLRDLFDVKKLSIFLIYILFLRKIYSLRSQKNVLQKLFDCGFWFGILFILEPETIIFLPLIYLGIYLHQKITFHTLFAPIIGFLTPVIIYFTYLFWFDNTETLLNKMVFSVHLDAPFFLQEKYNWFFNFILAISLLAISIKSIKTFTINNTFRKNWILIITNFVLAILILLFTDNKTGYFMIFILFPASIIIANGMEMIKKKLLRNIILYLFLVVSIYFSFFL</sequence>
<protein>
    <recommendedName>
        <fullName evidence="4">Beta-carotene 15,15'-monooxygenase</fullName>
    </recommendedName>
</protein>
<name>A0A2S7WQS8_9FLAO</name>
<feature type="transmembrane region" description="Helical" evidence="1">
    <location>
        <begin position="264"/>
        <end position="282"/>
    </location>
</feature>
<gene>
    <name evidence="2" type="ORF">BTO18_12520</name>
</gene>
<evidence type="ECO:0000313" key="2">
    <source>
        <dbReference type="EMBL" id="PQJ79943.1"/>
    </source>
</evidence>
<feature type="transmembrane region" description="Helical" evidence="1">
    <location>
        <begin position="75"/>
        <end position="92"/>
    </location>
</feature>
<dbReference type="RefSeq" id="WP_105016540.1">
    <property type="nucleotide sequence ID" value="NZ_MSCN01000001.1"/>
</dbReference>
<reference evidence="2 3" key="1">
    <citation type="submission" date="2016-12" db="EMBL/GenBank/DDBJ databases">
        <title>Trade-off between light-utilization and light-protection in marine flavobacteria.</title>
        <authorList>
            <person name="Kumagai Y."/>
            <person name="Yoshizawa S."/>
            <person name="Kogure K."/>
            <person name="Iwasaki W."/>
        </authorList>
    </citation>
    <scope>NUCLEOTIDE SEQUENCE [LARGE SCALE GENOMIC DNA]</scope>
    <source>
        <strain evidence="2 3">NBRC 108759</strain>
    </source>
</reference>